<feature type="transmembrane region" description="Helical" evidence="2">
    <location>
        <begin position="141"/>
        <end position="162"/>
    </location>
</feature>
<evidence type="ECO:0000256" key="1">
    <source>
        <dbReference type="SAM" id="MobiDB-lite"/>
    </source>
</evidence>
<protein>
    <submittedName>
        <fullName evidence="3">Uncharacterized protein</fullName>
    </submittedName>
</protein>
<gene>
    <name evidence="3" type="ORF">BCR44DRAFT_42528</name>
</gene>
<proteinExistence type="predicted"/>
<keyword evidence="2" id="KW-1133">Transmembrane helix</keyword>
<comment type="caution">
    <text evidence="3">The sequence shown here is derived from an EMBL/GenBank/DDBJ whole genome shotgun (WGS) entry which is preliminary data.</text>
</comment>
<evidence type="ECO:0000313" key="3">
    <source>
        <dbReference type="EMBL" id="ORZ30797.1"/>
    </source>
</evidence>
<feature type="transmembrane region" description="Helical" evidence="2">
    <location>
        <begin position="15"/>
        <end position="35"/>
    </location>
</feature>
<organism evidence="3 4">
    <name type="scientific">Catenaria anguillulae PL171</name>
    <dbReference type="NCBI Taxonomy" id="765915"/>
    <lineage>
        <taxon>Eukaryota</taxon>
        <taxon>Fungi</taxon>
        <taxon>Fungi incertae sedis</taxon>
        <taxon>Blastocladiomycota</taxon>
        <taxon>Blastocladiomycetes</taxon>
        <taxon>Blastocladiales</taxon>
        <taxon>Catenariaceae</taxon>
        <taxon>Catenaria</taxon>
    </lineage>
</organism>
<name>A0A1Y2H885_9FUNG</name>
<evidence type="ECO:0000256" key="2">
    <source>
        <dbReference type="SAM" id="Phobius"/>
    </source>
</evidence>
<sequence length="219" mass="23157">MAQLGDYLYHRVFDLWALSLILCATCSLVCAIRIIPFLDLRHAKQSTTNATSSVPFSRFRTLATAHLSNTSSASKSLLPTLSGSHLGQHASSSSSSASQHMSALGGESPITPTPAAPAASTTSSDGRARAVQTCVRQLKMLLLVIALVLAGDVILVLVITLPDVLFTVLGWLSCRVVSVSLFAAVNLIRKTVIAKRKVPNPAMGSLATDWQGATTRKMG</sequence>
<dbReference type="EMBL" id="MCFL01000074">
    <property type="protein sequence ID" value="ORZ30797.1"/>
    <property type="molecule type" value="Genomic_DNA"/>
</dbReference>
<dbReference type="AlphaFoldDB" id="A0A1Y2H885"/>
<feature type="region of interest" description="Disordered" evidence="1">
    <location>
        <begin position="84"/>
        <end position="124"/>
    </location>
</feature>
<keyword evidence="2" id="KW-0812">Transmembrane</keyword>
<accession>A0A1Y2H885</accession>
<reference evidence="3 4" key="1">
    <citation type="submission" date="2016-07" db="EMBL/GenBank/DDBJ databases">
        <title>Pervasive Adenine N6-methylation of Active Genes in Fungi.</title>
        <authorList>
            <consortium name="DOE Joint Genome Institute"/>
            <person name="Mondo S.J."/>
            <person name="Dannebaum R.O."/>
            <person name="Kuo R.C."/>
            <person name="Labutti K."/>
            <person name="Haridas S."/>
            <person name="Kuo A."/>
            <person name="Salamov A."/>
            <person name="Ahrendt S.R."/>
            <person name="Lipzen A."/>
            <person name="Sullivan W."/>
            <person name="Andreopoulos W.B."/>
            <person name="Clum A."/>
            <person name="Lindquist E."/>
            <person name="Daum C."/>
            <person name="Ramamoorthy G.K."/>
            <person name="Gryganskyi A."/>
            <person name="Culley D."/>
            <person name="Magnuson J.K."/>
            <person name="James T.Y."/>
            <person name="O'Malley M.A."/>
            <person name="Stajich J.E."/>
            <person name="Spatafora J.W."/>
            <person name="Visel A."/>
            <person name="Grigoriev I.V."/>
        </authorList>
    </citation>
    <scope>NUCLEOTIDE SEQUENCE [LARGE SCALE GENOMIC DNA]</scope>
    <source>
        <strain evidence="3 4">PL171</strain>
    </source>
</reference>
<keyword evidence="2" id="KW-0472">Membrane</keyword>
<dbReference type="Proteomes" id="UP000193411">
    <property type="component" value="Unassembled WGS sequence"/>
</dbReference>
<feature type="compositionally biased region" description="Low complexity" evidence="1">
    <location>
        <begin position="84"/>
        <end position="110"/>
    </location>
</feature>
<evidence type="ECO:0000313" key="4">
    <source>
        <dbReference type="Proteomes" id="UP000193411"/>
    </source>
</evidence>
<feature type="transmembrane region" description="Helical" evidence="2">
    <location>
        <begin position="168"/>
        <end position="188"/>
    </location>
</feature>
<keyword evidence="4" id="KW-1185">Reference proteome</keyword>